<accession>A0AAD1XUP0</accession>
<protein>
    <recommendedName>
        <fullName evidence="9">Aminopeptidase</fullName>
    </recommendedName>
</protein>
<dbReference type="SUPFAM" id="SSF63737">
    <property type="entry name" value="Leukotriene A4 hydrolase N-terminal domain"/>
    <property type="match status" value="1"/>
</dbReference>
<feature type="domain" description="ERAP1-like C-terminal" evidence="5">
    <location>
        <begin position="621"/>
        <end position="925"/>
    </location>
</feature>
<dbReference type="InterPro" id="IPR050344">
    <property type="entry name" value="Peptidase_M1_aminopeptidases"/>
</dbReference>
<keyword evidence="3" id="KW-0472">Membrane</keyword>
<evidence type="ECO:0000259" key="6">
    <source>
        <dbReference type="Pfam" id="PF17900"/>
    </source>
</evidence>
<dbReference type="GO" id="GO:0005615">
    <property type="term" value="C:extracellular space"/>
    <property type="evidence" value="ECO:0007669"/>
    <property type="project" value="TreeGrafter"/>
</dbReference>
<dbReference type="GO" id="GO:0005737">
    <property type="term" value="C:cytoplasm"/>
    <property type="evidence" value="ECO:0007669"/>
    <property type="project" value="TreeGrafter"/>
</dbReference>
<feature type="domain" description="Aminopeptidase N-like N-terminal" evidence="6">
    <location>
        <begin position="84"/>
        <end position="273"/>
    </location>
</feature>
<dbReference type="Pfam" id="PF11838">
    <property type="entry name" value="ERAP1_C"/>
    <property type="match status" value="1"/>
</dbReference>
<comment type="caution">
    <text evidence="7">The sequence shown here is derived from an EMBL/GenBank/DDBJ whole genome shotgun (WGS) entry which is preliminary data.</text>
</comment>
<dbReference type="SUPFAM" id="SSF55486">
    <property type="entry name" value="Metalloproteases ('zincins'), catalytic domain"/>
    <property type="match status" value="1"/>
</dbReference>
<dbReference type="GO" id="GO:0042277">
    <property type="term" value="F:peptide binding"/>
    <property type="evidence" value="ECO:0007669"/>
    <property type="project" value="TreeGrafter"/>
</dbReference>
<dbReference type="GO" id="GO:0016020">
    <property type="term" value="C:membrane"/>
    <property type="evidence" value="ECO:0007669"/>
    <property type="project" value="TreeGrafter"/>
</dbReference>
<dbReference type="GO" id="GO:0043171">
    <property type="term" value="P:peptide catabolic process"/>
    <property type="evidence" value="ECO:0007669"/>
    <property type="project" value="TreeGrafter"/>
</dbReference>
<feature type="transmembrane region" description="Helical" evidence="3">
    <location>
        <begin position="7"/>
        <end position="27"/>
    </location>
</feature>
<dbReference type="Gene3D" id="1.10.8.10">
    <property type="entry name" value="DNA helicase RuvA subunit, C-terminal domain"/>
    <property type="match status" value="1"/>
</dbReference>
<evidence type="ECO:0000313" key="8">
    <source>
        <dbReference type="Proteomes" id="UP001295684"/>
    </source>
</evidence>
<dbReference type="GO" id="GO:0070006">
    <property type="term" value="F:metalloaminopeptidase activity"/>
    <property type="evidence" value="ECO:0007669"/>
    <property type="project" value="TreeGrafter"/>
</dbReference>
<dbReference type="Gene3D" id="1.10.390.10">
    <property type="entry name" value="Neutral Protease Domain 2"/>
    <property type="match status" value="1"/>
</dbReference>
<dbReference type="Gene3D" id="2.60.40.1730">
    <property type="entry name" value="tricorn interacting facor f3 domain"/>
    <property type="match status" value="1"/>
</dbReference>
<dbReference type="GO" id="GO:0008270">
    <property type="term" value="F:zinc ion binding"/>
    <property type="evidence" value="ECO:0007669"/>
    <property type="project" value="InterPro"/>
</dbReference>
<reference evidence="7" key="1">
    <citation type="submission" date="2023-07" db="EMBL/GenBank/DDBJ databases">
        <authorList>
            <consortium name="AG Swart"/>
            <person name="Singh M."/>
            <person name="Singh A."/>
            <person name="Seah K."/>
            <person name="Emmerich C."/>
        </authorList>
    </citation>
    <scope>NUCLEOTIDE SEQUENCE</scope>
    <source>
        <strain evidence="7">DP1</strain>
    </source>
</reference>
<dbReference type="Proteomes" id="UP001295684">
    <property type="component" value="Unassembled WGS sequence"/>
</dbReference>
<evidence type="ECO:0000259" key="4">
    <source>
        <dbReference type="Pfam" id="PF01433"/>
    </source>
</evidence>
<dbReference type="EMBL" id="CAMPGE010020288">
    <property type="protein sequence ID" value="CAI2378550.1"/>
    <property type="molecule type" value="Genomic_DNA"/>
</dbReference>
<keyword evidence="3" id="KW-0812">Transmembrane</keyword>
<comment type="similarity">
    <text evidence="1">Belongs to the peptidase M1 family.</text>
</comment>
<dbReference type="InterPro" id="IPR024571">
    <property type="entry name" value="ERAP1-like_C_dom"/>
</dbReference>
<dbReference type="GO" id="GO:0006508">
    <property type="term" value="P:proteolysis"/>
    <property type="evidence" value="ECO:0007669"/>
    <property type="project" value="TreeGrafter"/>
</dbReference>
<dbReference type="PANTHER" id="PTHR11533:SF299">
    <property type="entry name" value="AMINOPEPTIDASE"/>
    <property type="match status" value="1"/>
</dbReference>
<organism evidence="7 8">
    <name type="scientific">Euplotes crassus</name>
    <dbReference type="NCBI Taxonomy" id="5936"/>
    <lineage>
        <taxon>Eukaryota</taxon>
        <taxon>Sar</taxon>
        <taxon>Alveolata</taxon>
        <taxon>Ciliophora</taxon>
        <taxon>Intramacronucleata</taxon>
        <taxon>Spirotrichea</taxon>
        <taxon>Hypotrichia</taxon>
        <taxon>Euplotida</taxon>
        <taxon>Euplotidae</taxon>
        <taxon>Moneuplotes</taxon>
    </lineage>
</organism>
<dbReference type="InterPro" id="IPR027268">
    <property type="entry name" value="Peptidase_M4/M1_CTD_sf"/>
</dbReference>
<dbReference type="Pfam" id="PF17900">
    <property type="entry name" value="Peptidase_M1_N"/>
    <property type="match status" value="1"/>
</dbReference>
<dbReference type="CDD" id="cd09602">
    <property type="entry name" value="M1_APN"/>
    <property type="match status" value="1"/>
</dbReference>
<feature type="domain" description="Peptidase M1 membrane alanine aminopeptidase" evidence="4">
    <location>
        <begin position="321"/>
        <end position="523"/>
    </location>
</feature>
<evidence type="ECO:0000259" key="5">
    <source>
        <dbReference type="Pfam" id="PF11838"/>
    </source>
</evidence>
<evidence type="ECO:0000256" key="1">
    <source>
        <dbReference type="ARBA" id="ARBA00010136"/>
    </source>
</evidence>
<name>A0AAD1XUP0_EUPCR</name>
<dbReference type="InterPro" id="IPR045357">
    <property type="entry name" value="Aminopeptidase_N-like_N"/>
</dbReference>
<keyword evidence="3" id="KW-1133">Transmembrane helix</keyword>
<dbReference type="InterPro" id="IPR042097">
    <property type="entry name" value="Aminopeptidase_N-like_N_sf"/>
</dbReference>
<dbReference type="Pfam" id="PF01433">
    <property type="entry name" value="Peptidase_M1"/>
    <property type="match status" value="1"/>
</dbReference>
<dbReference type="PANTHER" id="PTHR11533">
    <property type="entry name" value="PROTEASE M1 ZINC METALLOPROTEASE"/>
    <property type="match status" value="1"/>
</dbReference>
<dbReference type="InterPro" id="IPR014782">
    <property type="entry name" value="Peptidase_M1_dom"/>
</dbReference>
<evidence type="ECO:0000313" key="7">
    <source>
        <dbReference type="EMBL" id="CAI2378550.1"/>
    </source>
</evidence>
<dbReference type="AlphaFoldDB" id="A0AAD1XUP0"/>
<gene>
    <name evidence="7" type="ORF">ECRASSUSDP1_LOCUS19947</name>
</gene>
<evidence type="ECO:0000256" key="3">
    <source>
        <dbReference type="SAM" id="Phobius"/>
    </source>
</evidence>
<sequence length="1018" mass="116587">MEKLSKNAKIGIGVAATVVAIGGYWYLSSKRASEPVTHVGDDKQAEQEPEGYQDPGYEDAVCLYREEAIKRKKLVDNVHYNNKLVLLKGKEYHGKSTVVFTLKNKDYQDGEVFIDFQCKIIKTLAINGKAVEVKDHFLNQRINFNSGVLQEGENTIELTFLNNYRKTGTGLHKFVDPADDGEYLYTQFEPFDAHRAIPCFDQPDIKATMTLALIAPEEHVSLSNSHEDADFTNTEKPEESSQFIEENGFRQAIQGIGNYRITKFSKTPKISAYLFAIISGPYDVVEKQGNAPGKDEPLRMRFLCRKSLVEYISQAYDHMHEAVVTGIEWYTEFFGTPFPWSKYDQIFCPEFRFGAMENVGAVTFSEAYIPTGKLGTLHLTRLTNTTLHELCHQWFGNLATMTWWDDLWLNEAFATYMAYHCTSENEILAKKTPGFWVALNMRKQAALNSDSLSTTHPIVKDAVTTDSADDMVNAITYGKGSSFIKQLIHMIGREAMSKGCTKYFKNHAYSNTNIDDFLDALSYGCATADVELEVNLRKYCIDFLTHQGVNKVDTKIEDIEGGIKITFTKSNMKYSQYINAQKMDYYLFDEEYNCELHSIVLTDDSEPQTVEIKGRTSKNTFILPNAGDHAYILSSVSDRFIDHFKEEGIQKVPSNLDRTVIWRTLIAMVKNKKLKSTEFFDIVAKNIFKESDLILLSTLLTTVKPFISLYIPKNMYGDLVKKMFEGAKNLYESLPESQKELKNLVKNHIFSYLHDKDHIKAAASWYSEGTIELEDEDKKAIILAAIRSQYLEESQTKDLLEKYLQDNQTDRGERFKITADAAVPTKENKERVWNIIINPRENELSSWEYRAYISGFYSRFQKDLLKDYPSKYLEALPKLVQIGEKDLMTIFTSGAFPPSYLIDQDFLDKVNKIVTDFEKKDKVKYDSFIKLARGIIESKQGQARIEEFARIKDSEEEEKEEPEEEPEIPEEELDESEITEINIEGVINNVRCSREEAVQALRVNRNDVTKAVSHLNKK</sequence>
<evidence type="ECO:0008006" key="9">
    <source>
        <dbReference type="Google" id="ProtNLM"/>
    </source>
</evidence>
<evidence type="ECO:0000256" key="2">
    <source>
        <dbReference type="SAM" id="MobiDB-lite"/>
    </source>
</evidence>
<proteinExistence type="inferred from homology"/>
<feature type="region of interest" description="Disordered" evidence="2">
    <location>
        <begin position="953"/>
        <end position="976"/>
    </location>
</feature>
<feature type="compositionally biased region" description="Acidic residues" evidence="2">
    <location>
        <begin position="954"/>
        <end position="976"/>
    </location>
</feature>
<keyword evidence="8" id="KW-1185">Reference proteome</keyword>